<dbReference type="Proteomes" id="UP000789570">
    <property type="component" value="Unassembled WGS sequence"/>
</dbReference>
<feature type="non-terminal residue" evidence="1">
    <location>
        <position position="111"/>
    </location>
</feature>
<comment type="caution">
    <text evidence="1">The sequence shown here is derived from an EMBL/GenBank/DDBJ whole genome shotgun (WGS) entry which is preliminary data.</text>
</comment>
<reference evidence="1" key="1">
    <citation type="submission" date="2021-06" db="EMBL/GenBank/DDBJ databases">
        <authorList>
            <person name="Kallberg Y."/>
            <person name="Tangrot J."/>
            <person name="Rosling A."/>
        </authorList>
    </citation>
    <scope>NUCLEOTIDE SEQUENCE</scope>
    <source>
        <strain evidence="1">UK204</strain>
    </source>
</reference>
<organism evidence="1 2">
    <name type="scientific">Funneliformis caledonium</name>
    <dbReference type="NCBI Taxonomy" id="1117310"/>
    <lineage>
        <taxon>Eukaryota</taxon>
        <taxon>Fungi</taxon>
        <taxon>Fungi incertae sedis</taxon>
        <taxon>Mucoromycota</taxon>
        <taxon>Glomeromycotina</taxon>
        <taxon>Glomeromycetes</taxon>
        <taxon>Glomerales</taxon>
        <taxon>Glomeraceae</taxon>
        <taxon>Funneliformis</taxon>
    </lineage>
</organism>
<accession>A0A9N9NQS1</accession>
<protein>
    <submittedName>
        <fullName evidence="1">8091_t:CDS:1</fullName>
    </submittedName>
</protein>
<keyword evidence="2" id="KW-1185">Reference proteome</keyword>
<sequence>ERIFHFSDRRSGSFVLLQIGKAERSFFIQIGDKSSLGIGGKSSLEDSWDFFEIGGKFLWALWGGKSSLRAIWISLGGKSSLRGKSSLEALWISLGGKSSLRERIFCYSSDR</sequence>
<proteinExistence type="predicted"/>
<feature type="non-terminal residue" evidence="1">
    <location>
        <position position="1"/>
    </location>
</feature>
<gene>
    <name evidence="1" type="ORF">FCALED_LOCUS16405</name>
</gene>
<dbReference type="AlphaFoldDB" id="A0A9N9NQS1"/>
<name>A0A9N9NQS1_9GLOM</name>
<evidence type="ECO:0000313" key="2">
    <source>
        <dbReference type="Proteomes" id="UP000789570"/>
    </source>
</evidence>
<dbReference type="EMBL" id="CAJVPQ010018942">
    <property type="protein sequence ID" value="CAG8752799.1"/>
    <property type="molecule type" value="Genomic_DNA"/>
</dbReference>
<evidence type="ECO:0000313" key="1">
    <source>
        <dbReference type="EMBL" id="CAG8752799.1"/>
    </source>
</evidence>